<dbReference type="Proteomes" id="UP001153555">
    <property type="component" value="Unassembled WGS sequence"/>
</dbReference>
<evidence type="ECO:0000256" key="1">
    <source>
        <dbReference type="SAM" id="MobiDB-lite"/>
    </source>
</evidence>
<dbReference type="PANTHER" id="PTHR35275">
    <property type="entry name" value="ZCF37"/>
    <property type="match status" value="1"/>
</dbReference>
<gene>
    <name evidence="3" type="ORF">SHERM_12530</name>
</gene>
<feature type="compositionally biased region" description="Basic and acidic residues" evidence="1">
    <location>
        <begin position="232"/>
        <end position="242"/>
    </location>
</feature>
<evidence type="ECO:0000313" key="4">
    <source>
        <dbReference type="Proteomes" id="UP001153555"/>
    </source>
</evidence>
<dbReference type="EMBL" id="CACSLK010008332">
    <property type="protein sequence ID" value="CAA0811323.1"/>
    <property type="molecule type" value="Genomic_DNA"/>
</dbReference>
<name>A0A9N7R273_STRHE</name>
<keyword evidence="2" id="KW-0812">Transmembrane</keyword>
<organism evidence="3 4">
    <name type="scientific">Striga hermonthica</name>
    <name type="common">Purple witchweed</name>
    <name type="synonym">Buchnera hermonthica</name>
    <dbReference type="NCBI Taxonomy" id="68872"/>
    <lineage>
        <taxon>Eukaryota</taxon>
        <taxon>Viridiplantae</taxon>
        <taxon>Streptophyta</taxon>
        <taxon>Embryophyta</taxon>
        <taxon>Tracheophyta</taxon>
        <taxon>Spermatophyta</taxon>
        <taxon>Magnoliopsida</taxon>
        <taxon>eudicotyledons</taxon>
        <taxon>Gunneridae</taxon>
        <taxon>Pentapetalae</taxon>
        <taxon>asterids</taxon>
        <taxon>lamiids</taxon>
        <taxon>Lamiales</taxon>
        <taxon>Orobanchaceae</taxon>
        <taxon>Buchnereae</taxon>
        <taxon>Striga</taxon>
    </lineage>
</organism>
<dbReference type="PANTHER" id="PTHR35275:SF1">
    <property type="entry name" value="OS07G0585900 PROTEIN"/>
    <property type="match status" value="1"/>
</dbReference>
<accession>A0A9N7R273</accession>
<feature type="transmembrane region" description="Helical" evidence="2">
    <location>
        <begin position="174"/>
        <end position="196"/>
    </location>
</feature>
<feature type="region of interest" description="Disordered" evidence="1">
    <location>
        <begin position="213"/>
        <end position="258"/>
    </location>
</feature>
<comment type="caution">
    <text evidence="3">The sequence shown here is derived from an EMBL/GenBank/DDBJ whole genome shotgun (WGS) entry which is preliminary data.</text>
</comment>
<dbReference type="InterPro" id="IPR045880">
    <property type="entry name" value="ZCF37"/>
</dbReference>
<keyword evidence="2" id="KW-0472">Membrane</keyword>
<reference evidence="3" key="1">
    <citation type="submission" date="2019-12" db="EMBL/GenBank/DDBJ databases">
        <authorList>
            <person name="Scholes J."/>
        </authorList>
    </citation>
    <scope>NUCLEOTIDE SEQUENCE</scope>
</reference>
<proteinExistence type="predicted"/>
<sequence>MFICGSGSFNHHDEYEHEAYGSPCSTPNKRSKKSSSFCKIIGKDNNNNKNRFADRGLDKFYALLAELDTKKQKIYTQAGAEDISFVRFVYTNDSDQVKPIVVKVNKEKKKRPDHRASTGKPIKKSTSDISHAGPEPKNVALEIVPNEKKLQPRKKKRFLRCKGSFKIDRLREPYLYLLVIIMMVLLFLAIYGRSFAILCTSIGWYLVPSVVGGSSSSDLSSERKPKRKKEYVRRQSEKKFDVQSEGPSSPKSVINGLM</sequence>
<keyword evidence="4" id="KW-1185">Reference proteome</keyword>
<protein>
    <submittedName>
        <fullName evidence="3">ZCF37</fullName>
    </submittedName>
</protein>
<dbReference type="OrthoDB" id="1932497at2759"/>
<feature type="region of interest" description="Disordered" evidence="1">
    <location>
        <begin position="105"/>
        <end position="135"/>
    </location>
</feature>
<evidence type="ECO:0000256" key="2">
    <source>
        <dbReference type="SAM" id="Phobius"/>
    </source>
</evidence>
<keyword evidence="2" id="KW-1133">Transmembrane helix</keyword>
<dbReference type="AlphaFoldDB" id="A0A9N7R273"/>
<evidence type="ECO:0000313" key="3">
    <source>
        <dbReference type="EMBL" id="CAA0811323.1"/>
    </source>
</evidence>